<feature type="signal peptide" evidence="2">
    <location>
        <begin position="1"/>
        <end position="21"/>
    </location>
</feature>
<feature type="region of interest" description="Disordered" evidence="1">
    <location>
        <begin position="107"/>
        <end position="160"/>
    </location>
</feature>
<evidence type="ECO:0000256" key="2">
    <source>
        <dbReference type="SAM" id="SignalP"/>
    </source>
</evidence>
<dbReference type="Proteomes" id="UP001487740">
    <property type="component" value="Unassembled WGS sequence"/>
</dbReference>
<comment type="caution">
    <text evidence="3">The sequence shown here is derived from an EMBL/GenBank/DDBJ whole genome shotgun (WGS) entry which is preliminary data.</text>
</comment>
<evidence type="ECO:0000256" key="1">
    <source>
        <dbReference type="SAM" id="MobiDB-lite"/>
    </source>
</evidence>
<keyword evidence="2" id="KW-0732">Signal</keyword>
<keyword evidence="4" id="KW-1185">Reference proteome</keyword>
<sequence length="160" mass="17333">MLARSVPVLLVLAWASVPCSARPQRFLRRGPPTASELELQRLQLRPFVKEGTADGTGDYSDAIYAARLAKELTKLEASKRNVYVDFISSLYMNPQVRSGLPADLQRLSRGAPSPAGPVRVITSSTSSSFGSLPPVPFSSFSHPGLAPGPRFPIRRSTSPR</sequence>
<organism evidence="3 4">
    <name type="scientific">Scylla paramamosain</name>
    <name type="common">Mud crab</name>
    <dbReference type="NCBI Taxonomy" id="85552"/>
    <lineage>
        <taxon>Eukaryota</taxon>
        <taxon>Metazoa</taxon>
        <taxon>Ecdysozoa</taxon>
        <taxon>Arthropoda</taxon>
        <taxon>Crustacea</taxon>
        <taxon>Multicrustacea</taxon>
        <taxon>Malacostraca</taxon>
        <taxon>Eumalacostraca</taxon>
        <taxon>Eucarida</taxon>
        <taxon>Decapoda</taxon>
        <taxon>Pleocyemata</taxon>
        <taxon>Brachyura</taxon>
        <taxon>Eubrachyura</taxon>
        <taxon>Portunoidea</taxon>
        <taxon>Portunidae</taxon>
        <taxon>Portuninae</taxon>
        <taxon>Scylla</taxon>
    </lineage>
</organism>
<dbReference type="AlphaFoldDB" id="A0AAW0SVB2"/>
<evidence type="ECO:0000313" key="3">
    <source>
        <dbReference type="EMBL" id="KAK8378681.1"/>
    </source>
</evidence>
<dbReference type="EMBL" id="JARAKH010000044">
    <property type="protein sequence ID" value="KAK8378681.1"/>
    <property type="molecule type" value="Genomic_DNA"/>
</dbReference>
<reference evidence="3 4" key="1">
    <citation type="submission" date="2023-03" db="EMBL/GenBank/DDBJ databases">
        <title>High-quality genome of Scylla paramamosain provides insights in environmental adaptation.</title>
        <authorList>
            <person name="Zhang L."/>
        </authorList>
    </citation>
    <scope>NUCLEOTIDE SEQUENCE [LARGE SCALE GENOMIC DNA]</scope>
    <source>
        <strain evidence="3">LZ_2023a</strain>
        <tissue evidence="3">Muscle</tissue>
    </source>
</reference>
<evidence type="ECO:0000313" key="4">
    <source>
        <dbReference type="Proteomes" id="UP001487740"/>
    </source>
</evidence>
<proteinExistence type="predicted"/>
<accession>A0AAW0SVB2</accession>
<feature type="chain" id="PRO_5043609385" evidence="2">
    <location>
        <begin position="22"/>
        <end position="160"/>
    </location>
</feature>
<protein>
    <submittedName>
        <fullName evidence="3">Uncharacterized protein</fullName>
    </submittedName>
</protein>
<name>A0AAW0SVB2_SCYPA</name>
<gene>
    <name evidence="3" type="ORF">O3P69_009409</name>
</gene>